<dbReference type="RefSeq" id="WP_340330522.1">
    <property type="nucleotide sequence ID" value="NZ_JAZHOF010000006.1"/>
</dbReference>
<dbReference type="InterPro" id="IPR055259">
    <property type="entry name" value="YkvP/CgeB_Glyco_trans-like"/>
</dbReference>
<dbReference type="AlphaFoldDB" id="A0AAW9RSS7"/>
<accession>A0AAW9RSS7</accession>
<keyword evidence="2" id="KW-0328">Glycosyltransferase</keyword>
<protein>
    <submittedName>
        <fullName evidence="2">Glycosyltransferase</fullName>
        <ecNumber evidence="2">2.4.-.-</ecNumber>
    </submittedName>
</protein>
<dbReference type="Pfam" id="PF13524">
    <property type="entry name" value="Glyco_trans_1_2"/>
    <property type="match status" value="1"/>
</dbReference>
<evidence type="ECO:0000259" key="1">
    <source>
        <dbReference type="Pfam" id="PF13524"/>
    </source>
</evidence>
<gene>
    <name evidence="2" type="ORF">V3328_15125</name>
</gene>
<evidence type="ECO:0000313" key="3">
    <source>
        <dbReference type="Proteomes" id="UP001378188"/>
    </source>
</evidence>
<comment type="caution">
    <text evidence="2">The sequence shown here is derived from an EMBL/GenBank/DDBJ whole genome shotgun (WGS) entry which is preliminary data.</text>
</comment>
<keyword evidence="3" id="KW-1185">Reference proteome</keyword>
<dbReference type="EC" id="2.4.-.-" evidence="2"/>
<evidence type="ECO:0000313" key="2">
    <source>
        <dbReference type="EMBL" id="MEJ8572821.1"/>
    </source>
</evidence>
<name>A0AAW9RSS7_9HYPH</name>
<organism evidence="2 3">
    <name type="scientific">Microbaculum marinum</name>
    <dbReference type="NCBI Taxonomy" id="1764581"/>
    <lineage>
        <taxon>Bacteria</taxon>
        <taxon>Pseudomonadati</taxon>
        <taxon>Pseudomonadota</taxon>
        <taxon>Alphaproteobacteria</taxon>
        <taxon>Hyphomicrobiales</taxon>
        <taxon>Tepidamorphaceae</taxon>
        <taxon>Microbaculum</taxon>
    </lineage>
</organism>
<dbReference type="EMBL" id="JAZHOF010000006">
    <property type="protein sequence ID" value="MEJ8572821.1"/>
    <property type="molecule type" value="Genomic_DNA"/>
</dbReference>
<feature type="domain" description="Spore protein YkvP/CgeB glycosyl transferase-like" evidence="1">
    <location>
        <begin position="167"/>
        <end position="335"/>
    </location>
</feature>
<sequence>MRMRALGRLGHTVHGTDTGVPWRQASWLRRQIGRRLQSGSIVEAINHAALAAAADFQPDLVWAEKQEYLRRETLEEMRRLGARLVHFTPDPYFSLQWKRTPLMDQAMGAFDVLVYCKTYELADYSVLGKPLIYMPLGYCDEVHRPLPSGDSRWACEVGFLGGWEPRRESALHSVARTGADLKIWGGYWDFLADGRWTPRRRIILGQLAGSAPFRIRRDDVLAPVLQGGEVYGDDYARALTGSQIGLGFLRSTWPDQHTTRTFEIPACGSMLLADRSDEHRDFFEEGKEAEFFSSTEELVDKVRYYVRNETERQRIAQAGLKRCAASGYSYLRRLEVALGTLKRVGI</sequence>
<proteinExistence type="predicted"/>
<dbReference type="Proteomes" id="UP001378188">
    <property type="component" value="Unassembled WGS sequence"/>
</dbReference>
<reference evidence="2 3" key="1">
    <citation type="submission" date="2024-02" db="EMBL/GenBank/DDBJ databases">
        <title>Genome analysis and characterization of Microbaculum marinisediminis sp. nov., isolated from marine sediment.</title>
        <authorList>
            <person name="Du Z.-J."/>
            <person name="Ye Y.-Q."/>
            <person name="Zhang Z.-R."/>
            <person name="Yuan S.-M."/>
            <person name="Zhang X.-Y."/>
        </authorList>
    </citation>
    <scope>NUCLEOTIDE SEQUENCE [LARGE SCALE GENOMIC DNA]</scope>
    <source>
        <strain evidence="2 3">SDUM1044001</strain>
    </source>
</reference>
<keyword evidence="2" id="KW-0808">Transferase</keyword>
<dbReference type="GO" id="GO:0016757">
    <property type="term" value="F:glycosyltransferase activity"/>
    <property type="evidence" value="ECO:0007669"/>
    <property type="project" value="UniProtKB-KW"/>
</dbReference>